<dbReference type="EMBL" id="LRQE01000025">
    <property type="protein sequence ID" value="KXA30510.1"/>
    <property type="molecule type" value="Genomic_DNA"/>
</dbReference>
<proteinExistence type="predicted"/>
<accession>A0A133PPG4</accession>
<dbReference type="Proteomes" id="UP000070174">
    <property type="component" value="Unassembled WGS sequence"/>
</dbReference>
<dbReference type="AlphaFoldDB" id="A0A133PPG4"/>
<sequence>MGLFDMFKKKKSIYKILLENNFDLTNLSEINDLNLSDGSYELRVLKGEEKINHIKTRELNKALDDYYLRDSKAIEEFEEFFKDKKALEAERNFLTFLLQKIEFDESKLIGLSILLMRDSRNEECVKFGMLMTKYYNLREVTRAYEIFMNLLKHPAFIYYGIDVLKNIDYGIIDDLYEGMTEIGREIIEEKAWN</sequence>
<protein>
    <submittedName>
        <fullName evidence="1">Uncharacterized protein</fullName>
    </submittedName>
</protein>
<gene>
    <name evidence="1" type="ORF">HMPREF3229_00973</name>
</gene>
<reference evidence="1 2" key="1">
    <citation type="submission" date="2016-01" db="EMBL/GenBank/DDBJ databases">
        <authorList>
            <person name="Oliw E.H."/>
        </authorList>
    </citation>
    <scope>NUCLEOTIDE SEQUENCE [LARGE SCALE GENOMIC DNA]</scope>
    <source>
        <strain evidence="1 2">CMW7756A</strain>
    </source>
</reference>
<evidence type="ECO:0000313" key="2">
    <source>
        <dbReference type="Proteomes" id="UP000070174"/>
    </source>
</evidence>
<organism evidence="1">
    <name type="scientific">Peptoniphilus harei</name>
    <dbReference type="NCBI Taxonomy" id="54005"/>
    <lineage>
        <taxon>Bacteria</taxon>
        <taxon>Bacillati</taxon>
        <taxon>Bacillota</taxon>
        <taxon>Tissierellia</taxon>
        <taxon>Tissierellales</taxon>
        <taxon>Peptoniphilaceae</taxon>
        <taxon>Peptoniphilus</taxon>
    </lineage>
</organism>
<evidence type="ECO:0000313" key="1">
    <source>
        <dbReference type="EMBL" id="KXA30510.1"/>
    </source>
</evidence>
<name>A0A133PPG4_9FIRM</name>
<comment type="caution">
    <text evidence="1">The sequence shown here is derived from an EMBL/GenBank/DDBJ whole genome shotgun (WGS) entry which is preliminary data.</text>
</comment>
<dbReference type="PATRIC" id="fig|54005.3.peg.958"/>